<evidence type="ECO:0000313" key="2">
    <source>
        <dbReference type="EMBL" id="VEV54399.1"/>
    </source>
</evidence>
<dbReference type="GeneID" id="19963162"/>
<dbReference type="InterPro" id="IPR006484">
    <property type="entry name" value="PYST_B"/>
</dbReference>
<keyword evidence="1" id="KW-0472">Membrane</keyword>
<dbReference type="NCBIfam" id="TIGR01597">
    <property type="entry name" value="PYST-B"/>
    <property type="match status" value="1"/>
</dbReference>
<reference evidence="2 3" key="1">
    <citation type="submission" date="2019-01" db="EMBL/GenBank/DDBJ databases">
        <authorList>
            <person name="Ramaprasad A."/>
        </authorList>
    </citation>
    <scope>NUCLEOTIDE SEQUENCE [LARGE SCALE GENOMIC DNA]</scope>
</reference>
<dbReference type="KEGG" id="pvv:PVVCY_0100100"/>
<keyword evidence="1" id="KW-1133">Transmembrane helix</keyword>
<dbReference type="EMBL" id="LR215057">
    <property type="protein sequence ID" value="VEV54399.1"/>
    <property type="molecule type" value="Genomic_DNA"/>
</dbReference>
<accession>A0A449BLV0</accession>
<dbReference type="Pfam" id="PF09592">
    <property type="entry name" value="DUF2031"/>
    <property type="match status" value="1"/>
</dbReference>
<keyword evidence="1" id="KW-0812">Transmembrane</keyword>
<gene>
    <name evidence="2" type="ORF">PVVCY_0100100</name>
</gene>
<feature type="transmembrane region" description="Helical" evidence="1">
    <location>
        <begin position="238"/>
        <end position="264"/>
    </location>
</feature>
<evidence type="ECO:0000313" key="3">
    <source>
        <dbReference type="Proteomes" id="UP000290582"/>
    </source>
</evidence>
<protein>
    <submittedName>
        <fullName evidence="2">Fam-b protein</fullName>
    </submittedName>
</protein>
<organism evidence="2 3">
    <name type="scientific">Plasmodium vinckei vinckei</name>
    <dbReference type="NCBI Taxonomy" id="54757"/>
    <lineage>
        <taxon>Eukaryota</taxon>
        <taxon>Sar</taxon>
        <taxon>Alveolata</taxon>
        <taxon>Apicomplexa</taxon>
        <taxon>Aconoidasida</taxon>
        <taxon>Haemosporida</taxon>
        <taxon>Plasmodiidae</taxon>
        <taxon>Plasmodium</taxon>
        <taxon>Plasmodium (Vinckeia)</taxon>
    </lineage>
</organism>
<evidence type="ECO:0000256" key="1">
    <source>
        <dbReference type="SAM" id="Phobius"/>
    </source>
</evidence>
<dbReference type="Proteomes" id="UP000290582">
    <property type="component" value="Chromosome PVVCY_01"/>
</dbReference>
<name>A0A449BLV0_PLAVN</name>
<feature type="transmembrane region" description="Helical" evidence="1">
    <location>
        <begin position="6"/>
        <end position="22"/>
    </location>
</feature>
<dbReference type="OrthoDB" id="372621at2759"/>
<dbReference type="VEuPathDB" id="PlasmoDB:PVVCY_0100100"/>
<dbReference type="AlphaFoldDB" id="A0A449BLV0"/>
<sequence>MNKYEAIIIISNYLYYFIYLIDNVEMKIRILKYASFSIIICFFEYAKNELHFINEANKCLERNIINFKNNRILGDSDNQFDLNNYYQSTVSLINQFSDCSDDDEEITNLLNIIDSHIRKRKESNTLPNLNNINGRTKKLFYKVQKELEEAQKELDNMRNGELEIHPTQDKRIINKYENSSISEQEYIKQLKNYENVLETEHNHFEYIYNKITSANGYKRFKIDKDIIKLSGKTIKKTVLYAAGFLIIVSTGGTVLLLLLVPYLYSIIKNIRKIVKLEIKRKAYH</sequence>
<dbReference type="RefSeq" id="XP_037490002.1">
    <property type="nucleotide sequence ID" value="XM_037634099.1"/>
</dbReference>
<proteinExistence type="predicted"/>